<dbReference type="Proteomes" id="UP000694545">
    <property type="component" value="Unplaced"/>
</dbReference>
<organism evidence="2 3">
    <name type="scientific">Varanus komodoensis</name>
    <name type="common">Komodo dragon</name>
    <dbReference type="NCBI Taxonomy" id="61221"/>
    <lineage>
        <taxon>Eukaryota</taxon>
        <taxon>Metazoa</taxon>
        <taxon>Chordata</taxon>
        <taxon>Craniata</taxon>
        <taxon>Vertebrata</taxon>
        <taxon>Euteleostomi</taxon>
        <taxon>Lepidosauria</taxon>
        <taxon>Squamata</taxon>
        <taxon>Bifurcata</taxon>
        <taxon>Unidentata</taxon>
        <taxon>Episquamata</taxon>
        <taxon>Toxicofera</taxon>
        <taxon>Anguimorpha</taxon>
        <taxon>Paleoanguimorpha</taxon>
        <taxon>Varanoidea</taxon>
        <taxon>Varanidae</taxon>
        <taxon>Varanus</taxon>
    </lineage>
</organism>
<evidence type="ECO:0000256" key="1">
    <source>
        <dbReference type="SAM" id="MobiDB-lite"/>
    </source>
</evidence>
<accession>A0A8D2JFU5</accession>
<keyword evidence="3" id="KW-1185">Reference proteome</keyword>
<proteinExistence type="predicted"/>
<dbReference type="OMA" id="TSRKFMM"/>
<reference evidence="2" key="1">
    <citation type="submission" date="2025-08" db="UniProtKB">
        <authorList>
            <consortium name="Ensembl"/>
        </authorList>
    </citation>
    <scope>IDENTIFICATION</scope>
</reference>
<dbReference type="Ensembl" id="ENSVKKT00000012264.1">
    <property type="protein sequence ID" value="ENSVKKP00000011980.1"/>
    <property type="gene ID" value="ENSVKKG00000008336.1"/>
</dbReference>
<name>A0A8D2JFU5_VARKO</name>
<evidence type="ECO:0000313" key="2">
    <source>
        <dbReference type="Ensembl" id="ENSVKKP00000011980.1"/>
    </source>
</evidence>
<sequence length="71" mass="8168">MLMNWTGVHIFQFILRAAQYPCQTRSPPTSNKFMTKKKSARKAGATTRRSRRRRLTTAKGTSDGISCSRYR</sequence>
<evidence type="ECO:0000313" key="3">
    <source>
        <dbReference type="Proteomes" id="UP000694545"/>
    </source>
</evidence>
<dbReference type="AlphaFoldDB" id="A0A8D2JFU5"/>
<feature type="region of interest" description="Disordered" evidence="1">
    <location>
        <begin position="24"/>
        <end position="71"/>
    </location>
</feature>
<reference evidence="2" key="2">
    <citation type="submission" date="2025-09" db="UniProtKB">
        <authorList>
            <consortium name="Ensembl"/>
        </authorList>
    </citation>
    <scope>IDENTIFICATION</scope>
</reference>
<feature type="compositionally biased region" description="Polar residues" evidence="1">
    <location>
        <begin position="24"/>
        <end position="33"/>
    </location>
</feature>
<protein>
    <submittedName>
        <fullName evidence="2">Uncharacterized protein</fullName>
    </submittedName>
</protein>